<gene>
    <name evidence="1" type="ORF">rsdtw13_24950</name>
</gene>
<reference evidence="1" key="1">
    <citation type="journal article" date="2025" name="Int. J. Syst. Evol. Microbiol.">
        <title>Inconstantimicrobium mannanitabidum sp. nov., a novel member of the family Clostridiaceae isolated from anoxic soil under the treatment of reductive soil disinfestation.</title>
        <authorList>
            <person name="Ueki A."/>
            <person name="Tonouchi A."/>
            <person name="Honma S."/>
            <person name="Kaku N."/>
            <person name="Ueki K."/>
        </authorList>
    </citation>
    <scope>NUCLEOTIDE SEQUENCE</scope>
    <source>
        <strain evidence="1">TW13</strain>
    </source>
</reference>
<name>A0ACB5RD86_9CLOT</name>
<dbReference type="EMBL" id="BROD01000001">
    <property type="protein sequence ID" value="GKX67237.1"/>
    <property type="molecule type" value="Genomic_DNA"/>
</dbReference>
<evidence type="ECO:0000313" key="2">
    <source>
        <dbReference type="Proteomes" id="UP001058074"/>
    </source>
</evidence>
<evidence type="ECO:0000313" key="1">
    <source>
        <dbReference type="EMBL" id="GKX67237.1"/>
    </source>
</evidence>
<sequence length="436" mass="49178">MSRKVTLSKIILSVILTIIFLIIILKLTVVNTSKENVNSEKPITEITLVTSWGGMDTHSFQLEKIISDFESKYKDIKIINKSRENDNFLFALKTDFAQGNDPDVFGLWPGTDIVKLINADKVVDLTDVLSKDKTWKNSFGENGLKYNIYDNKIYGLPVEVIYEGLFVNKDIFDSYKIKIPETYEELKTAVKKLKENGIIPIAYNSSPEGSYLYQNIIMKLGGEESVKNPFKGDKIDSVYIDAMKYMKELYDLGAFPTNAFLLDDKGRNNLFLNKKAAMIVQGSWFIGEGAVSANDRSVDLVPFPNFKDGKAAKKSIIYGIGNGNFHISKKAFDDSQKREASIKFLKYLTSIDVVKQLRDSSGSICNIKGLERGENGTLIMKGYSLVDNAEQLIGPPDSYFERTPWENVVVNKFPNVLEGKITPEEVFDKKNMELCK</sequence>
<proteinExistence type="predicted"/>
<dbReference type="Proteomes" id="UP001058074">
    <property type="component" value="Unassembled WGS sequence"/>
</dbReference>
<organism evidence="1 2">
    <name type="scientific">Inconstantimicrobium mannanitabidum</name>
    <dbReference type="NCBI Taxonomy" id="1604901"/>
    <lineage>
        <taxon>Bacteria</taxon>
        <taxon>Bacillati</taxon>
        <taxon>Bacillota</taxon>
        <taxon>Clostridia</taxon>
        <taxon>Eubacteriales</taxon>
        <taxon>Clostridiaceae</taxon>
        <taxon>Inconstantimicrobium</taxon>
    </lineage>
</organism>
<keyword evidence="2" id="KW-1185">Reference proteome</keyword>
<protein>
    <submittedName>
        <fullName evidence="1">ABC transporter substrate-binding protein</fullName>
    </submittedName>
</protein>
<comment type="caution">
    <text evidence="1">The sequence shown here is derived from an EMBL/GenBank/DDBJ whole genome shotgun (WGS) entry which is preliminary data.</text>
</comment>
<accession>A0ACB5RD86</accession>